<dbReference type="GO" id="GO:0009236">
    <property type="term" value="P:cobalamin biosynthetic process"/>
    <property type="evidence" value="ECO:0007669"/>
    <property type="project" value="InterPro"/>
</dbReference>
<organism evidence="1 2">
    <name type="scientific">Burkholderia gladioli</name>
    <name type="common">Pseudomonas marginata</name>
    <name type="synonym">Phytomonas marginata</name>
    <dbReference type="NCBI Taxonomy" id="28095"/>
    <lineage>
        <taxon>Bacteria</taxon>
        <taxon>Pseudomonadati</taxon>
        <taxon>Pseudomonadota</taxon>
        <taxon>Betaproteobacteria</taxon>
        <taxon>Burkholderiales</taxon>
        <taxon>Burkholderiaceae</taxon>
        <taxon>Burkholderia</taxon>
    </lineage>
</organism>
<dbReference type="EMBL" id="JPGG01000015">
    <property type="protein sequence ID" value="KGC18049.1"/>
    <property type="molecule type" value="Genomic_DNA"/>
</dbReference>
<evidence type="ECO:0000313" key="1">
    <source>
        <dbReference type="EMBL" id="KGC18049.1"/>
    </source>
</evidence>
<sequence length="84" mass="9052">MKDLMMGHAAVYPAPAVAPLPAAITGATQQSCRLAPYTLARIEREARAMQLTPDQLVDRALLALADEVDAERRSRAALPPGDER</sequence>
<dbReference type="PROSITE" id="PS51014">
    <property type="entry name" value="COBK_CBIJ"/>
    <property type="match status" value="1"/>
</dbReference>
<reference evidence="1 2" key="1">
    <citation type="submission" date="2014-04" db="EMBL/GenBank/DDBJ databases">
        <authorList>
            <person name="Bishop-Lilly K.A."/>
            <person name="Broomall S.M."/>
            <person name="Chain P.S."/>
            <person name="Chertkov O."/>
            <person name="Coyne S.R."/>
            <person name="Daligault H.E."/>
            <person name="Davenport K.W."/>
            <person name="Erkkila T."/>
            <person name="Frey K.G."/>
            <person name="Gibbons H.S."/>
            <person name="Gu W."/>
            <person name="Jaissle J."/>
            <person name="Johnson S.L."/>
            <person name="Koroleva G.I."/>
            <person name="Ladner J.T."/>
            <person name="Lo C.-C."/>
            <person name="Minogue T.D."/>
            <person name="Munk C."/>
            <person name="Palacios G.F."/>
            <person name="Redden C.L."/>
            <person name="Rosenzweig C.N."/>
            <person name="Scholz M.B."/>
            <person name="Teshima H."/>
            <person name="Xu Y."/>
        </authorList>
    </citation>
    <scope>NUCLEOTIDE SEQUENCE [LARGE SCALE GENOMIC DNA]</scope>
    <source>
        <strain evidence="2">gladioli</strain>
    </source>
</reference>
<dbReference type="Proteomes" id="UP000029590">
    <property type="component" value="Unassembled WGS sequence"/>
</dbReference>
<proteinExistence type="predicted"/>
<evidence type="ECO:0000313" key="2">
    <source>
        <dbReference type="Proteomes" id="UP000029590"/>
    </source>
</evidence>
<dbReference type="KEGG" id="bgo:BM43_488"/>
<dbReference type="AlphaFoldDB" id="A0AAW3F9V7"/>
<accession>A0AAW3F9V7</accession>
<name>A0AAW3F9V7_BURGA</name>
<comment type="caution">
    <text evidence="1">The sequence shown here is derived from an EMBL/GenBank/DDBJ whole genome shotgun (WGS) entry which is preliminary data.</text>
</comment>
<dbReference type="InterPro" id="IPR003723">
    <property type="entry name" value="Precorrin-6x_reduct"/>
</dbReference>
<dbReference type="GO" id="GO:0016994">
    <property type="term" value="F:precorrin-6A reductase activity"/>
    <property type="evidence" value="ECO:0007669"/>
    <property type="project" value="InterPro"/>
</dbReference>
<protein>
    <submittedName>
        <fullName evidence="1">Uncharacterized protein</fullName>
    </submittedName>
</protein>
<gene>
    <name evidence="1" type="ORF">DM48_5156</name>
</gene>
<dbReference type="RefSeq" id="WP_127841026.1">
    <property type="nucleotide sequence ID" value="NZ_CADEVY010000003.1"/>
</dbReference>